<comment type="similarity">
    <text evidence="1">Belongs to the bacterial solute-binding protein 8 family.</text>
</comment>
<dbReference type="Proteomes" id="UP000500890">
    <property type="component" value="Chromosome"/>
</dbReference>
<organism evidence="3 4">
    <name type="scientific">Vagococcus coleopterorum</name>
    <dbReference type="NCBI Taxonomy" id="2714946"/>
    <lineage>
        <taxon>Bacteria</taxon>
        <taxon>Bacillati</taxon>
        <taxon>Bacillota</taxon>
        <taxon>Bacilli</taxon>
        <taxon>Lactobacillales</taxon>
        <taxon>Enterococcaceae</taxon>
        <taxon>Vagococcus</taxon>
    </lineage>
</organism>
<accession>A0A6G8ANI5</accession>
<evidence type="ECO:0000259" key="2">
    <source>
        <dbReference type="PROSITE" id="PS50983"/>
    </source>
</evidence>
<dbReference type="PROSITE" id="PS50983">
    <property type="entry name" value="FE_B12_PBP"/>
    <property type="match status" value="1"/>
</dbReference>
<dbReference type="InterPro" id="IPR002491">
    <property type="entry name" value="ABC_transptr_periplasmic_BD"/>
</dbReference>
<dbReference type="Gene3D" id="3.40.50.1980">
    <property type="entry name" value="Nitrogenase molybdenum iron protein domain"/>
    <property type="match status" value="2"/>
</dbReference>
<protein>
    <submittedName>
        <fullName evidence="3">ABC transporter substrate-binding protein</fullName>
    </submittedName>
</protein>
<dbReference type="EMBL" id="CP049886">
    <property type="protein sequence ID" value="QIL46502.1"/>
    <property type="molecule type" value="Genomic_DNA"/>
</dbReference>
<reference evidence="3 4" key="1">
    <citation type="submission" date="2020-03" db="EMBL/GenBank/DDBJ databases">
        <title>Vagococcus sp. nov., isolated from beetles.</title>
        <authorList>
            <person name="Hyun D.-W."/>
            <person name="Bae J.-W."/>
        </authorList>
    </citation>
    <scope>NUCLEOTIDE SEQUENCE [LARGE SCALE GENOMIC DNA]</scope>
    <source>
        <strain evidence="3 4">HDW17A</strain>
    </source>
</reference>
<feature type="domain" description="Fe/B12 periplasmic-binding" evidence="2">
    <location>
        <begin position="60"/>
        <end position="330"/>
    </location>
</feature>
<dbReference type="PANTHER" id="PTHR30535">
    <property type="entry name" value="VITAMIN B12-BINDING PROTEIN"/>
    <property type="match status" value="1"/>
</dbReference>
<dbReference type="PANTHER" id="PTHR30535:SF34">
    <property type="entry name" value="MOLYBDATE-BINDING PROTEIN MOLA"/>
    <property type="match status" value="1"/>
</dbReference>
<dbReference type="InterPro" id="IPR050902">
    <property type="entry name" value="ABC_Transporter_SBP"/>
</dbReference>
<dbReference type="PROSITE" id="PS51257">
    <property type="entry name" value="PROKAR_LIPOPROTEIN"/>
    <property type="match status" value="1"/>
</dbReference>
<evidence type="ECO:0000256" key="1">
    <source>
        <dbReference type="ARBA" id="ARBA00008814"/>
    </source>
</evidence>
<keyword evidence="4" id="KW-1185">Reference proteome</keyword>
<sequence>MKKLSVIMTIALAFVLVGCSNTTQDKAGSDKSVTISNYENKKGSTEFSKVETTFEKIPEKIFVNTKPAAEILLHLGLQDRIVGVGANFGQGDETVAKEYAKLPKVSTDYVGKELALSVNPDLIYGRGTLFSEEEWGNGSVESLKEMSVPSFILGSSIQGGTFESIYDDIERTGTLFGVENKAKEFSTELKEKEAAIKKTIGTHDKADFAYLHMSTPDEIMVYSASKETFFQSVFEMLNLNNIFKDVEGEVSLESLIKADPEYLIVPDWSAGGSDGVSDQDLIDSLMKDPRLQEMQAIKNKKVYGLDYNAMFGYGYQSLEGVEQLAKKIYG</sequence>
<dbReference type="Pfam" id="PF01497">
    <property type="entry name" value="Peripla_BP_2"/>
    <property type="match status" value="1"/>
</dbReference>
<name>A0A6G8ANI5_9ENTE</name>
<dbReference type="KEGG" id="vah:G7081_05160"/>
<gene>
    <name evidence="3" type="ORF">G7081_05160</name>
</gene>
<dbReference type="SUPFAM" id="SSF53807">
    <property type="entry name" value="Helical backbone' metal receptor"/>
    <property type="match status" value="1"/>
</dbReference>
<dbReference type="RefSeq" id="WP_166007891.1">
    <property type="nucleotide sequence ID" value="NZ_CP049886.1"/>
</dbReference>
<dbReference type="GO" id="GO:0071281">
    <property type="term" value="P:cellular response to iron ion"/>
    <property type="evidence" value="ECO:0007669"/>
    <property type="project" value="TreeGrafter"/>
</dbReference>
<evidence type="ECO:0000313" key="4">
    <source>
        <dbReference type="Proteomes" id="UP000500890"/>
    </source>
</evidence>
<dbReference type="AlphaFoldDB" id="A0A6G8ANI5"/>
<proteinExistence type="inferred from homology"/>
<evidence type="ECO:0000313" key="3">
    <source>
        <dbReference type="EMBL" id="QIL46502.1"/>
    </source>
</evidence>